<feature type="transmembrane region" description="Helical" evidence="1">
    <location>
        <begin position="60"/>
        <end position="81"/>
    </location>
</feature>
<dbReference type="AlphaFoldDB" id="A0A8X8FT53"/>
<dbReference type="EMBL" id="JACSQS010000010">
    <property type="protein sequence ID" value="MBD7954707.1"/>
    <property type="molecule type" value="Genomic_DNA"/>
</dbReference>
<keyword evidence="1" id="KW-1133">Transmembrane helix</keyword>
<feature type="transmembrane region" description="Helical" evidence="1">
    <location>
        <begin position="33"/>
        <end position="53"/>
    </location>
</feature>
<evidence type="ECO:0000256" key="1">
    <source>
        <dbReference type="SAM" id="Phobius"/>
    </source>
</evidence>
<sequence>MHILVIMLAPFLFVIPLSVGVAAATTRVALISYAFSYAALCGALPFAYGYLFMPDIRGDFVEMLSTAALIAGMRLMDLYAFQGLLLFKEKWKEVRRVNR</sequence>
<protein>
    <submittedName>
        <fullName evidence="2">Uncharacterized protein</fullName>
    </submittedName>
</protein>
<dbReference type="Proteomes" id="UP000636938">
    <property type="component" value="Unassembled WGS sequence"/>
</dbReference>
<keyword evidence="1" id="KW-0812">Transmembrane</keyword>
<evidence type="ECO:0000313" key="2">
    <source>
        <dbReference type="EMBL" id="MBD7954707.1"/>
    </source>
</evidence>
<gene>
    <name evidence="2" type="ORF">H9654_10905</name>
</gene>
<dbReference type="RefSeq" id="WP_191770854.1">
    <property type="nucleotide sequence ID" value="NZ_JACSQS010000010.1"/>
</dbReference>
<evidence type="ECO:0000313" key="3">
    <source>
        <dbReference type="Proteomes" id="UP000636938"/>
    </source>
</evidence>
<organism evidence="2 3">
    <name type="scientific">Stenotrophomonas lacuserhaii</name>
    <dbReference type="NCBI Taxonomy" id="2760084"/>
    <lineage>
        <taxon>Bacteria</taxon>
        <taxon>Pseudomonadati</taxon>
        <taxon>Pseudomonadota</taxon>
        <taxon>Gammaproteobacteria</taxon>
        <taxon>Lysobacterales</taxon>
        <taxon>Lysobacteraceae</taxon>
        <taxon>Stenotrophomonas</taxon>
    </lineage>
</organism>
<accession>A0A8X8FT53</accession>
<keyword evidence="1" id="KW-0472">Membrane</keyword>
<name>A0A8X8FT53_9GAMM</name>
<comment type="caution">
    <text evidence="2">The sequence shown here is derived from an EMBL/GenBank/DDBJ whole genome shotgun (WGS) entry which is preliminary data.</text>
</comment>
<reference evidence="2 3" key="1">
    <citation type="submission" date="2020-08" db="EMBL/GenBank/DDBJ databases">
        <title>A Genomic Blueprint of the Chicken Gut Microbiome.</title>
        <authorList>
            <person name="Gilroy R."/>
            <person name="Ravi A."/>
            <person name="Getino M."/>
            <person name="Pursley I."/>
            <person name="Horton D.L."/>
            <person name="Alikhan N.-F."/>
            <person name="Baker D."/>
            <person name="Gharbi K."/>
            <person name="Hall N."/>
            <person name="Watson M."/>
            <person name="Adriaenssens E.M."/>
            <person name="Foster-Nyarko E."/>
            <person name="Jarju S."/>
            <person name="Secka A."/>
            <person name="Antonio M."/>
            <person name="Oren A."/>
            <person name="Chaudhuri R."/>
            <person name="La Ragione R.M."/>
            <person name="Hildebrand F."/>
            <person name="Pallen M.J."/>
        </authorList>
    </citation>
    <scope>NUCLEOTIDE SEQUENCE [LARGE SCALE GENOMIC DNA]</scope>
    <source>
        <strain evidence="2 3">Sa5BUN4</strain>
    </source>
</reference>
<keyword evidence="3" id="KW-1185">Reference proteome</keyword>
<proteinExistence type="predicted"/>